<keyword evidence="2 4" id="KW-0378">Hydrolase</keyword>
<evidence type="ECO:0000313" key="5">
    <source>
        <dbReference type="Proteomes" id="UP000188273"/>
    </source>
</evidence>
<dbReference type="Proteomes" id="UP000188273">
    <property type="component" value="Chromosome"/>
</dbReference>
<organism evidence="4 5">
    <name type="scientific">Sedimentisphaera cyanobacteriorum</name>
    <dbReference type="NCBI Taxonomy" id="1940790"/>
    <lineage>
        <taxon>Bacteria</taxon>
        <taxon>Pseudomonadati</taxon>
        <taxon>Planctomycetota</taxon>
        <taxon>Phycisphaerae</taxon>
        <taxon>Sedimentisphaerales</taxon>
        <taxon>Sedimentisphaeraceae</taxon>
        <taxon>Sedimentisphaera</taxon>
    </lineage>
</organism>
<dbReference type="Pfam" id="PF00884">
    <property type="entry name" value="Sulfatase"/>
    <property type="match status" value="1"/>
</dbReference>
<dbReference type="RefSeq" id="WP_077539435.1">
    <property type="nucleotide sequence ID" value="NZ_CP019633.1"/>
</dbReference>
<sequence>MHRREFLKSTAAAVISGAAAKGLLAKTAKKKPNLLFIFPDQFRVHALGFTGEDPTITPNLNRFSRESLFLYNAVSNRPLCSPYRGMLMTGKWPYTTGITTNCNSSQPDIYLRNDDITFTDALSNAGYHIGYLGKWHLDTPRGVPVAEHWKKAQWDCYVPPKRRHSIDYWHAYNCKDRHMNPHYWIKDAGKDEKTFFDQYSPIHEAEVAETYIKNEGGKMRDSDKPFALFAAMNPPHPPYHLVPDKYKQLFKDKSLYKLINRPNADNQLAGRIAKDYFAQVAGVDDAFGKIMDALEKSGEKDNTIVVFTADHGEMMGSHNRKGKGVIYEESFRVPLVVRWPEKIKPGRDGLHINVPDMMPTLLGLMGLSKYTPKQAEGKDYSKVFSGETIDRPNTSFFISPGNEEIGARGVRSDRYTYEVKLRNGKKQLRLYDRKTDPYQMRNIAYQKKDVASIMQKELQKWLVNTNDPYAKYYS</sequence>
<dbReference type="InterPro" id="IPR050738">
    <property type="entry name" value="Sulfatase"/>
</dbReference>
<dbReference type="AlphaFoldDB" id="A0A1Q2HNP0"/>
<dbReference type="EMBL" id="CP019633">
    <property type="protein sequence ID" value="AQQ08970.1"/>
    <property type="molecule type" value="Genomic_DNA"/>
</dbReference>
<dbReference type="SUPFAM" id="SSF53649">
    <property type="entry name" value="Alkaline phosphatase-like"/>
    <property type="match status" value="1"/>
</dbReference>
<gene>
    <name evidence="4" type="ORF">L21SP3_00764</name>
</gene>
<dbReference type="OrthoDB" id="237120at2"/>
<proteinExistence type="inferred from homology"/>
<evidence type="ECO:0000256" key="2">
    <source>
        <dbReference type="ARBA" id="ARBA00022801"/>
    </source>
</evidence>
<reference evidence="5" key="1">
    <citation type="submission" date="2017-02" db="EMBL/GenBank/DDBJ databases">
        <title>Comparative genomics and description of representatives of a novel lineage of planctomycetes thriving in anoxic sediments.</title>
        <authorList>
            <person name="Spring S."/>
            <person name="Bunk B."/>
            <person name="Sproer C."/>
            <person name="Klenk H.-P."/>
        </authorList>
    </citation>
    <scope>NUCLEOTIDE SEQUENCE [LARGE SCALE GENOMIC DNA]</scope>
    <source>
        <strain evidence="5">L21-RPul-D3</strain>
    </source>
</reference>
<dbReference type="STRING" id="1940790.L21SP3_00764"/>
<feature type="domain" description="Sulfatase N-terminal" evidence="3">
    <location>
        <begin position="32"/>
        <end position="366"/>
    </location>
</feature>
<keyword evidence="5" id="KW-1185">Reference proteome</keyword>
<protein>
    <submittedName>
        <fullName evidence="4">Arylsulfatase</fullName>
        <ecNumber evidence="4">3.1.6.1</ecNumber>
    </submittedName>
</protein>
<dbReference type="KEGG" id="pbu:L21SP3_00764"/>
<dbReference type="EC" id="3.1.6.1" evidence="4"/>
<dbReference type="InterPro" id="IPR000917">
    <property type="entry name" value="Sulfatase_N"/>
</dbReference>
<dbReference type="PANTHER" id="PTHR42693">
    <property type="entry name" value="ARYLSULFATASE FAMILY MEMBER"/>
    <property type="match status" value="1"/>
</dbReference>
<dbReference type="GO" id="GO:0004065">
    <property type="term" value="F:arylsulfatase activity"/>
    <property type="evidence" value="ECO:0007669"/>
    <property type="project" value="UniProtKB-EC"/>
</dbReference>
<accession>A0A1Q2HNP0</accession>
<dbReference type="CDD" id="cd16034">
    <property type="entry name" value="sulfatase_like"/>
    <property type="match status" value="1"/>
</dbReference>
<dbReference type="Gene3D" id="3.30.1120.10">
    <property type="match status" value="1"/>
</dbReference>
<dbReference type="PANTHER" id="PTHR42693:SF53">
    <property type="entry name" value="ENDO-4-O-SULFATASE"/>
    <property type="match status" value="1"/>
</dbReference>
<comment type="similarity">
    <text evidence="1">Belongs to the sulfatase family.</text>
</comment>
<dbReference type="InterPro" id="IPR017850">
    <property type="entry name" value="Alkaline_phosphatase_core_sf"/>
</dbReference>
<name>A0A1Q2HNP0_9BACT</name>
<evidence type="ECO:0000259" key="3">
    <source>
        <dbReference type="Pfam" id="PF00884"/>
    </source>
</evidence>
<evidence type="ECO:0000256" key="1">
    <source>
        <dbReference type="ARBA" id="ARBA00008779"/>
    </source>
</evidence>
<dbReference type="Gene3D" id="3.40.720.10">
    <property type="entry name" value="Alkaline Phosphatase, subunit A"/>
    <property type="match status" value="1"/>
</dbReference>
<evidence type="ECO:0000313" key="4">
    <source>
        <dbReference type="EMBL" id="AQQ08970.1"/>
    </source>
</evidence>